<dbReference type="Proteomes" id="UP000191004">
    <property type="component" value="Unassembled WGS sequence"/>
</dbReference>
<protein>
    <submittedName>
        <fullName evidence="1">Uncharacterized protein</fullName>
    </submittedName>
</protein>
<evidence type="ECO:0000313" key="1">
    <source>
        <dbReference type="EMBL" id="OPB36663.1"/>
    </source>
</evidence>
<reference evidence="1 2" key="1">
    <citation type="submission" date="2016-04" db="EMBL/GenBank/DDBJ databases">
        <title>Multiple horizontal gene transfer events from other fungi enriched the ability of the initially mycotrophic fungus Trichoderma (Ascomycota) to feed on dead plant biomass.</title>
        <authorList>
            <person name="Atanasova L."/>
            <person name="Chenthamara K."/>
            <person name="Zhang J."/>
            <person name="Grujic M."/>
            <person name="Henrissat B."/>
            <person name="Kuo A."/>
            <person name="Aertz A."/>
            <person name="Salamov A."/>
            <person name="Lipzen A."/>
            <person name="Labutti K."/>
            <person name="Barry K."/>
            <person name="Miao Y."/>
            <person name="Rahimi M.J."/>
            <person name="Shen Q."/>
            <person name="Grigoriev I.V."/>
            <person name="Kubicek C.P."/>
            <person name="Druzhinina I.S."/>
        </authorList>
    </citation>
    <scope>NUCLEOTIDE SEQUENCE [LARGE SCALE GENOMIC DNA]</scope>
    <source>
        <strain evidence="1 2">NJAU 4742</strain>
    </source>
</reference>
<dbReference type="AlphaFoldDB" id="A0A1T3C6C0"/>
<evidence type="ECO:0000313" key="2">
    <source>
        <dbReference type="Proteomes" id="UP000191004"/>
    </source>
</evidence>
<keyword evidence="2" id="KW-1185">Reference proteome</keyword>
<sequence>MPDNTISSHEIYRFAVYMLRGLTLLCWLCQQLQQLTAHIVYWMDKERERRNRDESDIRIIDLDDVNPENIDMNDIEMEDVDIGDIDVDNEVEDIDMDDVDSN</sequence>
<gene>
    <name evidence="1" type="ORF">A0O28_0057430</name>
</gene>
<name>A0A1T3C6C0_9HYPO</name>
<comment type="caution">
    <text evidence="1">The sequence shown here is derived from an EMBL/GenBank/DDBJ whole genome shotgun (WGS) entry which is preliminary data.</text>
</comment>
<organism evidence="1 2">
    <name type="scientific">Trichoderma guizhouense</name>
    <dbReference type="NCBI Taxonomy" id="1491466"/>
    <lineage>
        <taxon>Eukaryota</taxon>
        <taxon>Fungi</taxon>
        <taxon>Dikarya</taxon>
        <taxon>Ascomycota</taxon>
        <taxon>Pezizomycotina</taxon>
        <taxon>Sordariomycetes</taxon>
        <taxon>Hypocreomycetidae</taxon>
        <taxon>Hypocreales</taxon>
        <taxon>Hypocreaceae</taxon>
        <taxon>Trichoderma</taxon>
    </lineage>
</organism>
<accession>A0A1T3C6C0</accession>
<proteinExistence type="predicted"/>
<dbReference type="EMBL" id="LVVK01000023">
    <property type="protein sequence ID" value="OPB36663.1"/>
    <property type="molecule type" value="Genomic_DNA"/>
</dbReference>